<keyword evidence="2" id="KW-1185">Reference proteome</keyword>
<evidence type="ECO:0000313" key="2">
    <source>
        <dbReference type="Proteomes" id="UP000198959"/>
    </source>
</evidence>
<name>A0A1C6SZP6_9ACTN</name>
<proteinExistence type="predicted"/>
<dbReference type="Proteomes" id="UP000198959">
    <property type="component" value="Unassembled WGS sequence"/>
</dbReference>
<dbReference type="EMBL" id="FMHW01000002">
    <property type="protein sequence ID" value="SCL35044.1"/>
    <property type="molecule type" value="Genomic_DNA"/>
</dbReference>
<gene>
    <name evidence="1" type="ORF">GA0074692_3990</name>
</gene>
<evidence type="ECO:0000313" key="1">
    <source>
        <dbReference type="EMBL" id="SCL35044.1"/>
    </source>
</evidence>
<organism evidence="1 2">
    <name type="scientific">Micromonospora pallida</name>
    <dbReference type="NCBI Taxonomy" id="145854"/>
    <lineage>
        <taxon>Bacteria</taxon>
        <taxon>Bacillati</taxon>
        <taxon>Actinomycetota</taxon>
        <taxon>Actinomycetes</taxon>
        <taxon>Micromonosporales</taxon>
        <taxon>Micromonosporaceae</taxon>
        <taxon>Micromonospora</taxon>
    </lineage>
</organism>
<dbReference type="AlphaFoldDB" id="A0A1C6SZP6"/>
<reference evidence="2" key="1">
    <citation type="submission" date="2016-06" db="EMBL/GenBank/DDBJ databases">
        <authorList>
            <person name="Varghese N."/>
            <person name="Submissions Spin"/>
        </authorList>
    </citation>
    <scope>NUCLEOTIDE SEQUENCE [LARGE SCALE GENOMIC DNA]</scope>
    <source>
        <strain evidence="2">DSM 43817</strain>
    </source>
</reference>
<accession>A0A1C6SZP6</accession>
<sequence length="31" mass="3585">MLFDRATRQDVVQSRGHVDLLRERIDGCIGQ</sequence>
<protein>
    <submittedName>
        <fullName evidence="1">Uncharacterized protein</fullName>
    </submittedName>
</protein>